<reference evidence="9" key="1">
    <citation type="submission" date="2017-02" db="EMBL/GenBank/DDBJ databases">
        <authorList>
            <person name="Varghese N."/>
            <person name="Submissions S."/>
        </authorList>
    </citation>
    <scope>NUCLEOTIDE SEQUENCE [LARGE SCALE GENOMIC DNA]</scope>
    <source>
        <strain evidence="9">ATCC 700200</strain>
    </source>
</reference>
<dbReference type="Gene3D" id="1.20.1600.10">
    <property type="entry name" value="Outer membrane efflux proteins (OEP)"/>
    <property type="match status" value="1"/>
</dbReference>
<comment type="subcellular location">
    <subcellularLocation>
        <location evidence="1">Cell outer membrane</location>
    </subcellularLocation>
</comment>
<sequence>MLNPRACVCHPAESTSPQACKATTLAHCGEVPRLLFILALLPCLIVSGLRAQTFEETLGLQPSYLTMEEALHRVLEKSLDVRIEWLNWAIAEAQTQGAWGKFEPSYFLSSTWRESNLPQNALEYVQTGGFLVPLDEPNMFKQQSFLTQTGLEGRLPLGTQYRLFASLGEFRNDLNRQRPPAIFYPEYGAAVGVTLTQPLLRDFGPSVNLAEVRISRRNEAIADSQWEARLQRSIAEVMLDYYDLIFAMENLEVKREVVLFAQQLVRENQKRLEAGVLSPAEVQEAEVAVAVAREEVIAAMSFAVEKQRRLKSQILGSLEEGAGLIFLPRDALPIISPRTDRQQLLQTALARRPDHRAAIEEAEKQAIVVKYTRNQLLPRLDLQATLSANGLSGDRSGAFQEAFDRQGYDTQVGFQLSIPLGNRTARSSNAVAEHRQQQAILNIARSELNVSVELDTVIAQVKAARARLDTTKESMRLSQRLLETEQKRLGEGLARTFDVLKARNDLADASTRRIAALADYNKAATQLALISGILLERQGIRIDRSRQQPQAVKTEK</sequence>
<dbReference type="AlphaFoldDB" id="A0A1T4WUP7"/>
<keyword evidence="5" id="KW-0812">Transmembrane</keyword>
<keyword evidence="6" id="KW-0472">Membrane</keyword>
<accession>A0A1T4WUP7</accession>
<evidence type="ECO:0000256" key="3">
    <source>
        <dbReference type="ARBA" id="ARBA00022448"/>
    </source>
</evidence>
<dbReference type="Proteomes" id="UP000190774">
    <property type="component" value="Unassembled WGS sequence"/>
</dbReference>
<dbReference type="GO" id="GO:0015562">
    <property type="term" value="F:efflux transmembrane transporter activity"/>
    <property type="evidence" value="ECO:0007669"/>
    <property type="project" value="InterPro"/>
</dbReference>
<name>A0A1T4WUP7_9BACT</name>
<dbReference type="PANTHER" id="PTHR30026">
    <property type="entry name" value="OUTER MEMBRANE PROTEIN TOLC"/>
    <property type="match status" value="1"/>
</dbReference>
<keyword evidence="9" id="KW-1185">Reference proteome</keyword>
<dbReference type="RefSeq" id="WP_176159198.1">
    <property type="nucleotide sequence ID" value="NZ_FUYE01000002.1"/>
</dbReference>
<dbReference type="InterPro" id="IPR003423">
    <property type="entry name" value="OMP_efflux"/>
</dbReference>
<evidence type="ECO:0000313" key="8">
    <source>
        <dbReference type="EMBL" id="SKA80585.1"/>
    </source>
</evidence>
<evidence type="ECO:0000256" key="6">
    <source>
        <dbReference type="ARBA" id="ARBA00023136"/>
    </source>
</evidence>
<evidence type="ECO:0000313" key="9">
    <source>
        <dbReference type="Proteomes" id="UP000190774"/>
    </source>
</evidence>
<dbReference type="Pfam" id="PF02321">
    <property type="entry name" value="OEP"/>
    <property type="match status" value="2"/>
</dbReference>
<dbReference type="STRING" id="48467.SAMN02745166_00657"/>
<evidence type="ECO:0000256" key="4">
    <source>
        <dbReference type="ARBA" id="ARBA00022452"/>
    </source>
</evidence>
<evidence type="ECO:0000256" key="5">
    <source>
        <dbReference type="ARBA" id="ARBA00022692"/>
    </source>
</evidence>
<dbReference type="GO" id="GO:0009279">
    <property type="term" value="C:cell outer membrane"/>
    <property type="evidence" value="ECO:0007669"/>
    <property type="project" value="UniProtKB-SubCell"/>
</dbReference>
<keyword evidence="7" id="KW-0998">Cell outer membrane</keyword>
<comment type="similarity">
    <text evidence="2">Belongs to the outer membrane factor (OMF) (TC 1.B.17) family.</text>
</comment>
<proteinExistence type="inferred from homology"/>
<evidence type="ECO:0000256" key="2">
    <source>
        <dbReference type="ARBA" id="ARBA00007613"/>
    </source>
</evidence>
<evidence type="ECO:0000256" key="7">
    <source>
        <dbReference type="ARBA" id="ARBA00023237"/>
    </source>
</evidence>
<dbReference type="InterPro" id="IPR051906">
    <property type="entry name" value="TolC-like"/>
</dbReference>
<dbReference type="GO" id="GO:1990281">
    <property type="term" value="C:efflux pump complex"/>
    <property type="evidence" value="ECO:0007669"/>
    <property type="project" value="TreeGrafter"/>
</dbReference>
<protein>
    <submittedName>
        <fullName evidence="8">Outer membrane protein TolC</fullName>
    </submittedName>
</protein>
<dbReference type="PANTHER" id="PTHR30026:SF23">
    <property type="entry name" value="TO APRF-PUTATIVE OUTER MEMBRANE EFFLUX PROTEIN OR SECRETED ALKALINE PHOSPHATASE-RELATED"/>
    <property type="match status" value="1"/>
</dbReference>
<keyword evidence="4" id="KW-1134">Transmembrane beta strand</keyword>
<keyword evidence="3" id="KW-0813">Transport</keyword>
<dbReference type="GO" id="GO:0015288">
    <property type="term" value="F:porin activity"/>
    <property type="evidence" value="ECO:0007669"/>
    <property type="project" value="TreeGrafter"/>
</dbReference>
<dbReference type="EMBL" id="FUYE01000002">
    <property type="protein sequence ID" value="SKA80585.1"/>
    <property type="molecule type" value="Genomic_DNA"/>
</dbReference>
<dbReference type="SUPFAM" id="SSF56954">
    <property type="entry name" value="Outer membrane efflux proteins (OEP)"/>
    <property type="match status" value="1"/>
</dbReference>
<organism evidence="8 9">
    <name type="scientific">Prosthecobacter debontii</name>
    <dbReference type="NCBI Taxonomy" id="48467"/>
    <lineage>
        <taxon>Bacteria</taxon>
        <taxon>Pseudomonadati</taxon>
        <taxon>Verrucomicrobiota</taxon>
        <taxon>Verrucomicrobiia</taxon>
        <taxon>Verrucomicrobiales</taxon>
        <taxon>Verrucomicrobiaceae</taxon>
        <taxon>Prosthecobacter</taxon>
    </lineage>
</organism>
<gene>
    <name evidence="8" type="ORF">SAMN02745166_00657</name>
</gene>
<evidence type="ECO:0000256" key="1">
    <source>
        <dbReference type="ARBA" id="ARBA00004442"/>
    </source>
</evidence>